<proteinExistence type="predicted"/>
<dbReference type="Proteomes" id="UP000602284">
    <property type="component" value="Unassembled WGS sequence"/>
</dbReference>
<gene>
    <name evidence="1" type="ORF">JJB07_07785</name>
</gene>
<sequence>MPSRKKFVAWSLTFLLVFTAIAGVFTYQHHAKSVQKTQLEQQRETEVIKAFLSALAHVSYQDTDSLDLLSKFTLPEDLPLVKEELSPLLTQVKQHQWVGQDDMSIVSFGTRANGHSEYHCNVALTMRSDQTGVISTYANLLLINVKKGPNGEYVLAGITQDNVATQTN</sequence>
<accession>A0ABS1J8D9</accession>
<protein>
    <recommendedName>
        <fullName evidence="3">DUF4019 domain-containing protein</fullName>
    </recommendedName>
</protein>
<dbReference type="EMBL" id="JAEQNB010000002">
    <property type="protein sequence ID" value="MBL0386547.1"/>
    <property type="molecule type" value="Genomic_DNA"/>
</dbReference>
<organism evidence="1 2">
    <name type="scientific">Tumebacillus amylolyticus</name>
    <dbReference type="NCBI Taxonomy" id="2801339"/>
    <lineage>
        <taxon>Bacteria</taxon>
        <taxon>Bacillati</taxon>
        <taxon>Bacillota</taxon>
        <taxon>Bacilli</taxon>
        <taxon>Bacillales</taxon>
        <taxon>Alicyclobacillaceae</taxon>
        <taxon>Tumebacillus</taxon>
    </lineage>
</organism>
<evidence type="ECO:0000313" key="1">
    <source>
        <dbReference type="EMBL" id="MBL0386547.1"/>
    </source>
</evidence>
<evidence type="ECO:0008006" key="3">
    <source>
        <dbReference type="Google" id="ProtNLM"/>
    </source>
</evidence>
<name>A0ABS1J8D9_9BACL</name>
<dbReference type="RefSeq" id="WP_201633239.1">
    <property type="nucleotide sequence ID" value="NZ_JAEQNB010000002.1"/>
</dbReference>
<comment type="caution">
    <text evidence="1">The sequence shown here is derived from an EMBL/GenBank/DDBJ whole genome shotgun (WGS) entry which is preliminary data.</text>
</comment>
<evidence type="ECO:0000313" key="2">
    <source>
        <dbReference type="Proteomes" id="UP000602284"/>
    </source>
</evidence>
<keyword evidence="2" id="KW-1185">Reference proteome</keyword>
<reference evidence="1 2" key="1">
    <citation type="submission" date="2021-01" db="EMBL/GenBank/DDBJ databases">
        <title>Tumebacillus sp. strain ITR2 16S ribosomal RNA gene Genome sequencing and assembly.</title>
        <authorList>
            <person name="Kang M."/>
        </authorList>
    </citation>
    <scope>NUCLEOTIDE SEQUENCE [LARGE SCALE GENOMIC DNA]</scope>
    <source>
        <strain evidence="1 2">ITR2</strain>
    </source>
</reference>